<keyword evidence="1" id="KW-0812">Transmembrane</keyword>
<reference evidence="2 3" key="1">
    <citation type="submission" date="2023-09" db="EMBL/GenBank/DDBJ databases">
        <title>Nesidiocoris tenuis whole genome shotgun sequence.</title>
        <authorList>
            <person name="Shibata T."/>
            <person name="Shimoda M."/>
            <person name="Kobayashi T."/>
            <person name="Uehara T."/>
        </authorList>
    </citation>
    <scope>NUCLEOTIDE SEQUENCE [LARGE SCALE GENOMIC DNA]</scope>
    <source>
        <strain evidence="2 3">Japan</strain>
    </source>
</reference>
<feature type="transmembrane region" description="Helical" evidence="1">
    <location>
        <begin position="244"/>
        <end position="262"/>
    </location>
</feature>
<organism evidence="2 3">
    <name type="scientific">Nesidiocoris tenuis</name>
    <dbReference type="NCBI Taxonomy" id="355587"/>
    <lineage>
        <taxon>Eukaryota</taxon>
        <taxon>Metazoa</taxon>
        <taxon>Ecdysozoa</taxon>
        <taxon>Arthropoda</taxon>
        <taxon>Hexapoda</taxon>
        <taxon>Insecta</taxon>
        <taxon>Pterygota</taxon>
        <taxon>Neoptera</taxon>
        <taxon>Paraneoptera</taxon>
        <taxon>Hemiptera</taxon>
        <taxon>Heteroptera</taxon>
        <taxon>Panheteroptera</taxon>
        <taxon>Cimicomorpha</taxon>
        <taxon>Miridae</taxon>
        <taxon>Dicyphina</taxon>
        <taxon>Nesidiocoris</taxon>
    </lineage>
</organism>
<feature type="transmembrane region" description="Helical" evidence="1">
    <location>
        <begin position="282"/>
        <end position="303"/>
    </location>
</feature>
<keyword evidence="3" id="KW-1185">Reference proteome</keyword>
<evidence type="ECO:0000256" key="1">
    <source>
        <dbReference type="SAM" id="Phobius"/>
    </source>
</evidence>
<dbReference type="EMBL" id="AP028916">
    <property type="protein sequence ID" value="BES97367.1"/>
    <property type="molecule type" value="Genomic_DNA"/>
</dbReference>
<sequence length="384" mass="43204">MYSVLDSISLNIMAKKRPYNLFFILMLPYKYCKFMLALPVNRTSEEYNAGPFSTSKKSTIVVIFVLLAEGAFIGRSIIHSVNCSKTNDCAESYVAVIESCYTFTLLSAILINRPSKISDLLNTFSAKVNFRFVGDRKFVAIFLSKVLSLYVFVIVEIARKNATENAGANAAEVALRFFWFYSKNVAFAYDCLLLGFLYALELNFHSLNSKLSSAMTVSQVHVLLNEHWLAVTILKRTSQDLGPIFLVELVFKQLLIVGMVYFTLLADLPDDGNDILQILDTLLPTFTLSMICIQASTVISKCYRFTTLLQGRITKNTYQKNLNLTSEFIRRYPKFLNYRDIEITASDFLVIRAGLIIKIGAVTSTTIVAISQLKPLPSNVTITD</sequence>
<proteinExistence type="predicted"/>
<name>A0ABN7B178_9HEMI</name>
<feature type="transmembrane region" description="Helical" evidence="1">
    <location>
        <begin position="178"/>
        <end position="200"/>
    </location>
</feature>
<feature type="transmembrane region" description="Helical" evidence="1">
    <location>
        <begin position="21"/>
        <end position="40"/>
    </location>
</feature>
<accession>A0ABN7B178</accession>
<evidence type="ECO:0008006" key="4">
    <source>
        <dbReference type="Google" id="ProtNLM"/>
    </source>
</evidence>
<evidence type="ECO:0000313" key="2">
    <source>
        <dbReference type="EMBL" id="BES97367.1"/>
    </source>
</evidence>
<evidence type="ECO:0000313" key="3">
    <source>
        <dbReference type="Proteomes" id="UP001307889"/>
    </source>
</evidence>
<keyword evidence="1" id="KW-1133">Transmembrane helix</keyword>
<dbReference type="Proteomes" id="UP001307889">
    <property type="component" value="Chromosome 8"/>
</dbReference>
<protein>
    <recommendedName>
        <fullName evidence="4">Gustatory receptor</fullName>
    </recommendedName>
</protein>
<gene>
    <name evidence="2" type="ORF">NTJ_10181</name>
</gene>
<feature type="transmembrane region" description="Helical" evidence="1">
    <location>
        <begin position="138"/>
        <end position="158"/>
    </location>
</feature>
<keyword evidence="1" id="KW-0472">Membrane</keyword>
<feature type="transmembrane region" description="Helical" evidence="1">
    <location>
        <begin position="60"/>
        <end position="78"/>
    </location>
</feature>